<dbReference type="InterPro" id="IPR008322">
    <property type="entry name" value="UPF0261"/>
</dbReference>
<accession>A0A7Y9EQ86</accession>
<dbReference type="Pfam" id="PF06792">
    <property type="entry name" value="UPF0261"/>
    <property type="match status" value="1"/>
</dbReference>
<feature type="domain" description="UPF0261" evidence="2">
    <location>
        <begin position="186"/>
        <end position="399"/>
    </location>
</feature>
<evidence type="ECO:0000313" key="3">
    <source>
        <dbReference type="EMBL" id="NYD51917.1"/>
    </source>
</evidence>
<keyword evidence="4" id="KW-1185">Reference proteome</keyword>
<feature type="domain" description="UPF0261" evidence="1">
    <location>
        <begin position="3"/>
        <end position="171"/>
    </location>
</feature>
<dbReference type="PANTHER" id="PTHR31862:SF1">
    <property type="entry name" value="UPF0261 DOMAIN PROTEIN (AFU_ORTHOLOGUE AFUA_1G10120)"/>
    <property type="match status" value="1"/>
</dbReference>
<protein>
    <submittedName>
        <fullName evidence="3">Uncharacterized protein (UPF0261 family)</fullName>
    </submittedName>
</protein>
<proteinExistence type="predicted"/>
<sequence>MSRVVLAGALDTKGVEYAYVRDLLAGAGLRPLLVDAGVRGEPQIRPDVSRSEVVRAAGREPRGIAALATRAEALAAMAEGVAALLGSLRDAGEVDAAFGMGGSGALSVLAPGFRSLPLGVPKMIVTTMASGDTRPHVGASDLLLVPSIVDIAGLNTVSRFVLERSVAMLAAQLGRPVPSATGGDGKPMVAASMFGVTTAGVSRACRVLESRGLDVLVFHANGLGGRTLESLAEDGWLSGVLDLTTTELADDLAGGVASAGPGRLVAAGRRGTPQVVSTGALDVVNFGAPETVPEAYRGRRLYSHNATATLMRTDPREAAVLGERLGAKLSAARGPVALLLPTGGTSALSEPGGPFHWPEADAALERALLESLASHVTVERSLVALNTPAFGEQAAQLLLSRLAGKPAAGSREP</sequence>
<gene>
    <name evidence="3" type="ORF">BJY14_007900</name>
</gene>
<dbReference type="RefSeq" id="WP_179848205.1">
    <property type="nucleotide sequence ID" value="NZ_JACCBA010000001.1"/>
</dbReference>
<dbReference type="NCBIfam" id="NF002674">
    <property type="entry name" value="PRK02399.1-2"/>
    <property type="match status" value="1"/>
</dbReference>
<comment type="caution">
    <text evidence="3">The sequence shown here is derived from an EMBL/GenBank/DDBJ whole genome shotgun (WGS) entry which is preliminary data.</text>
</comment>
<dbReference type="CDD" id="cd15488">
    <property type="entry name" value="Tm-1-like"/>
    <property type="match status" value="1"/>
</dbReference>
<dbReference type="Proteomes" id="UP000529783">
    <property type="component" value="Unassembled WGS sequence"/>
</dbReference>
<dbReference type="InterPro" id="IPR044122">
    <property type="entry name" value="UPF0261_N"/>
</dbReference>
<dbReference type="Gene3D" id="3.40.50.12020">
    <property type="entry name" value="Uncharacterised protein family UPF0261, NN domain"/>
    <property type="match status" value="1"/>
</dbReference>
<organism evidence="3 4">
    <name type="scientific">Actinomadura luteofluorescens</name>
    <dbReference type="NCBI Taxonomy" id="46163"/>
    <lineage>
        <taxon>Bacteria</taxon>
        <taxon>Bacillati</taxon>
        <taxon>Actinomycetota</taxon>
        <taxon>Actinomycetes</taxon>
        <taxon>Streptosporangiales</taxon>
        <taxon>Thermomonosporaceae</taxon>
        <taxon>Actinomadura</taxon>
    </lineage>
</organism>
<evidence type="ECO:0000259" key="1">
    <source>
        <dbReference type="Pfam" id="PF06792"/>
    </source>
</evidence>
<dbReference type="PIRSF" id="PIRSF033271">
    <property type="entry name" value="UCP033271"/>
    <property type="match status" value="1"/>
</dbReference>
<evidence type="ECO:0000313" key="4">
    <source>
        <dbReference type="Proteomes" id="UP000529783"/>
    </source>
</evidence>
<reference evidence="3 4" key="1">
    <citation type="submission" date="2020-07" db="EMBL/GenBank/DDBJ databases">
        <title>Sequencing the genomes of 1000 actinobacteria strains.</title>
        <authorList>
            <person name="Klenk H.-P."/>
        </authorList>
    </citation>
    <scope>NUCLEOTIDE SEQUENCE [LARGE SCALE GENOMIC DNA]</scope>
    <source>
        <strain evidence="3 4">DSM 40398</strain>
    </source>
</reference>
<dbReference type="EMBL" id="JACCBA010000001">
    <property type="protein sequence ID" value="NYD51917.1"/>
    <property type="molecule type" value="Genomic_DNA"/>
</dbReference>
<dbReference type="AlphaFoldDB" id="A0A7Y9EQ86"/>
<name>A0A7Y9EQ86_9ACTN</name>
<dbReference type="InterPro" id="IPR056778">
    <property type="entry name" value="UPF0261_C"/>
</dbReference>
<dbReference type="PANTHER" id="PTHR31862">
    <property type="entry name" value="UPF0261 DOMAIN PROTEIN (AFU_ORTHOLOGUE AFUA_1G10120)"/>
    <property type="match status" value="1"/>
</dbReference>
<dbReference type="Gene3D" id="3.40.50.12030">
    <property type="entry name" value="Uncharacterised protein family UPF0261, NC domain"/>
    <property type="match status" value="1"/>
</dbReference>
<dbReference type="Pfam" id="PF23189">
    <property type="entry name" value="UPF0261_C"/>
    <property type="match status" value="1"/>
</dbReference>
<dbReference type="InterPro" id="IPR051353">
    <property type="entry name" value="Tobamovirus_resist_UPF0261"/>
</dbReference>
<evidence type="ECO:0000259" key="2">
    <source>
        <dbReference type="Pfam" id="PF23189"/>
    </source>
</evidence>